<keyword evidence="4 7" id="KW-0812">Transmembrane</keyword>
<dbReference type="PIRSF" id="PIRSF006066">
    <property type="entry name" value="HI0050"/>
    <property type="match status" value="1"/>
</dbReference>
<keyword evidence="5 7" id="KW-1133">Transmembrane helix</keyword>
<comment type="similarity">
    <text evidence="7">Belongs to the TRAP transporter large permease family.</text>
</comment>
<evidence type="ECO:0000256" key="1">
    <source>
        <dbReference type="ARBA" id="ARBA00004429"/>
    </source>
</evidence>
<name>A0A512DZZ0_9PROT</name>
<feature type="transmembrane region" description="Helical" evidence="7">
    <location>
        <begin position="243"/>
        <end position="262"/>
    </location>
</feature>
<evidence type="ECO:0000256" key="7">
    <source>
        <dbReference type="RuleBase" id="RU369079"/>
    </source>
</evidence>
<feature type="transmembrane region" description="Helical" evidence="7">
    <location>
        <begin position="52"/>
        <end position="71"/>
    </location>
</feature>
<evidence type="ECO:0000256" key="2">
    <source>
        <dbReference type="ARBA" id="ARBA00022475"/>
    </source>
</evidence>
<dbReference type="AlphaFoldDB" id="A0A512DZZ0"/>
<dbReference type="GO" id="GO:0022857">
    <property type="term" value="F:transmembrane transporter activity"/>
    <property type="evidence" value="ECO:0007669"/>
    <property type="project" value="UniProtKB-UniRule"/>
</dbReference>
<feature type="transmembrane region" description="Helical" evidence="7">
    <location>
        <begin position="140"/>
        <end position="164"/>
    </location>
</feature>
<dbReference type="InterPro" id="IPR010656">
    <property type="entry name" value="DctM"/>
</dbReference>
<comment type="caution">
    <text evidence="9">The sequence shown here is derived from an EMBL/GenBank/DDBJ whole genome shotgun (WGS) entry which is preliminary data.</text>
</comment>
<feature type="domain" description="TRAP C4-dicarboxylate transport system permease DctM subunit" evidence="8">
    <location>
        <begin position="10"/>
        <end position="418"/>
    </location>
</feature>
<feature type="transmembrane region" description="Helical" evidence="7">
    <location>
        <begin position="216"/>
        <end position="237"/>
    </location>
</feature>
<accession>A0A512DZZ0</accession>
<dbReference type="Pfam" id="PF06808">
    <property type="entry name" value="DctM"/>
    <property type="match status" value="1"/>
</dbReference>
<keyword evidence="6 7" id="KW-0472">Membrane</keyword>
<dbReference type="EMBL" id="BJYZ01000035">
    <property type="protein sequence ID" value="GEO42058.1"/>
    <property type="molecule type" value="Genomic_DNA"/>
</dbReference>
<comment type="subunit">
    <text evidence="7">The complex comprises the extracytoplasmic solute receptor protein and the two transmembrane proteins.</text>
</comment>
<protein>
    <recommendedName>
        <fullName evidence="7">TRAP transporter large permease protein</fullName>
    </recommendedName>
</protein>
<dbReference type="NCBIfam" id="TIGR00786">
    <property type="entry name" value="dctM"/>
    <property type="match status" value="1"/>
</dbReference>
<feature type="transmembrane region" description="Helical" evidence="7">
    <location>
        <begin position="83"/>
        <end position="109"/>
    </location>
</feature>
<feature type="transmembrane region" description="Helical" evidence="7">
    <location>
        <begin position="316"/>
        <end position="346"/>
    </location>
</feature>
<dbReference type="OrthoDB" id="7824289at2"/>
<reference evidence="9 10" key="1">
    <citation type="submission" date="2019-07" db="EMBL/GenBank/DDBJ databases">
        <title>Whole genome shotgun sequence of Skermanella aerolata NBRC 106429.</title>
        <authorList>
            <person name="Hosoyama A."/>
            <person name="Uohara A."/>
            <person name="Ohji S."/>
            <person name="Ichikawa N."/>
        </authorList>
    </citation>
    <scope>NUCLEOTIDE SEQUENCE [LARGE SCALE GENOMIC DNA]</scope>
    <source>
        <strain evidence="9 10">NBRC 106429</strain>
    </source>
</reference>
<dbReference type="GO" id="GO:0005886">
    <property type="term" value="C:plasma membrane"/>
    <property type="evidence" value="ECO:0007669"/>
    <property type="project" value="UniProtKB-SubCell"/>
</dbReference>
<evidence type="ECO:0000256" key="5">
    <source>
        <dbReference type="ARBA" id="ARBA00022989"/>
    </source>
</evidence>
<comment type="caution">
    <text evidence="7">Lacks conserved residue(s) required for the propagation of feature annotation.</text>
</comment>
<proteinExistence type="inferred from homology"/>
<comment type="subcellular location">
    <subcellularLocation>
        <location evidence="1 7">Cell inner membrane</location>
        <topology evidence="1 7">Multi-pass membrane protein</topology>
    </subcellularLocation>
</comment>
<sequence length="429" mass="44555">MTGLGALTLLGIFVVLMMTGTPIAVALGLAGTAAIWVYDLGIMSVPTGFYTGIAKYPLLAIPVFILAGVIFERAGVAARLVHLASALVGTWRGSLGVVAILVAMVMGGISGSGPADAAAVATVMLPAMTRAGYPPAFSASVIAAAGATAILIPPSVGFIVYSVLVPEASVPALFAGGVIPGILAGVSLIIPAVWLSRRHGFGLDDKTVRPPVWQAFKGAIWGLLAPVIILGGMRSGAFTPTEAAVVAVAYGAFVGMVVYRTMGFRDLYDVLAESAEISAVVLLIIGLASVFGYAGSTLGAFDALAHGILGLNVSPWSVLLLVNLMLLVAGMFLDAVSIYLIMLPLLVPLMRAFQWDPVWFGVMMTMNLAIGQFTPPLAVNLMVTGAVAKVSMESTVRWVLWFVAAMTGALLLVMAIPDLVLWLPRRLGY</sequence>
<feature type="transmembrane region" description="Helical" evidence="7">
    <location>
        <begin position="398"/>
        <end position="423"/>
    </location>
</feature>
<gene>
    <name evidence="9" type="ORF">SAE02_62060</name>
</gene>
<keyword evidence="2" id="KW-1003">Cell membrane</keyword>
<keyword evidence="10" id="KW-1185">Reference proteome</keyword>
<evidence type="ECO:0000313" key="10">
    <source>
        <dbReference type="Proteomes" id="UP000321523"/>
    </source>
</evidence>
<dbReference type="InterPro" id="IPR004681">
    <property type="entry name" value="TRAP_DctM"/>
</dbReference>
<dbReference type="PANTHER" id="PTHR33362:SF5">
    <property type="entry name" value="C4-DICARBOXYLATE TRAP TRANSPORTER LARGE PERMEASE PROTEIN DCTM"/>
    <property type="match status" value="1"/>
</dbReference>
<evidence type="ECO:0000259" key="8">
    <source>
        <dbReference type="Pfam" id="PF06808"/>
    </source>
</evidence>
<dbReference type="RefSeq" id="WP_044434870.1">
    <property type="nucleotide sequence ID" value="NZ_BJYZ01000035.1"/>
</dbReference>
<feature type="transmembrane region" description="Helical" evidence="7">
    <location>
        <begin position="358"/>
        <end position="378"/>
    </location>
</feature>
<dbReference type="PANTHER" id="PTHR33362">
    <property type="entry name" value="SIALIC ACID TRAP TRANSPORTER PERMEASE PROTEIN SIAT-RELATED"/>
    <property type="match status" value="1"/>
</dbReference>
<evidence type="ECO:0000256" key="3">
    <source>
        <dbReference type="ARBA" id="ARBA00022519"/>
    </source>
</evidence>
<evidence type="ECO:0000313" key="9">
    <source>
        <dbReference type="EMBL" id="GEO42058.1"/>
    </source>
</evidence>
<feature type="transmembrane region" description="Helical" evidence="7">
    <location>
        <begin position="274"/>
        <end position="296"/>
    </location>
</feature>
<feature type="transmembrane region" description="Helical" evidence="7">
    <location>
        <begin position="170"/>
        <end position="195"/>
    </location>
</feature>
<evidence type="ECO:0000256" key="6">
    <source>
        <dbReference type="ARBA" id="ARBA00023136"/>
    </source>
</evidence>
<organism evidence="9 10">
    <name type="scientific">Skermanella aerolata</name>
    <dbReference type="NCBI Taxonomy" id="393310"/>
    <lineage>
        <taxon>Bacteria</taxon>
        <taxon>Pseudomonadati</taxon>
        <taxon>Pseudomonadota</taxon>
        <taxon>Alphaproteobacteria</taxon>
        <taxon>Rhodospirillales</taxon>
        <taxon>Azospirillaceae</taxon>
        <taxon>Skermanella</taxon>
    </lineage>
</organism>
<keyword evidence="7" id="KW-0813">Transport</keyword>
<evidence type="ECO:0000256" key="4">
    <source>
        <dbReference type="ARBA" id="ARBA00022692"/>
    </source>
</evidence>
<dbReference type="Proteomes" id="UP000321523">
    <property type="component" value="Unassembled WGS sequence"/>
</dbReference>
<comment type="function">
    <text evidence="7">Part of the tripartite ATP-independent periplasmic (TRAP) transport system.</text>
</comment>
<keyword evidence="3 7" id="KW-0997">Cell inner membrane</keyword>